<dbReference type="RefSeq" id="WP_189264450.1">
    <property type="nucleotide sequence ID" value="NZ_BMML01000009.1"/>
</dbReference>
<evidence type="ECO:0008006" key="5">
    <source>
        <dbReference type="Google" id="ProtNLM"/>
    </source>
</evidence>
<organism evidence="3 4">
    <name type="scientific">Streptomyces fuscichromogenes</name>
    <dbReference type="NCBI Taxonomy" id="1324013"/>
    <lineage>
        <taxon>Bacteria</taxon>
        <taxon>Bacillati</taxon>
        <taxon>Actinomycetota</taxon>
        <taxon>Actinomycetes</taxon>
        <taxon>Kitasatosporales</taxon>
        <taxon>Streptomycetaceae</taxon>
        <taxon>Streptomyces</taxon>
    </lineage>
</organism>
<dbReference type="InterPro" id="IPR042070">
    <property type="entry name" value="PucR_C-HTH_sf"/>
</dbReference>
<dbReference type="Gene3D" id="1.10.10.2840">
    <property type="entry name" value="PucR C-terminal helix-turn-helix domain"/>
    <property type="match status" value="1"/>
</dbReference>
<dbReference type="PANTHER" id="PTHR33744:SF1">
    <property type="entry name" value="DNA-BINDING TRANSCRIPTIONAL ACTIVATOR ADER"/>
    <property type="match status" value="1"/>
</dbReference>
<dbReference type="PANTHER" id="PTHR33744">
    <property type="entry name" value="CARBOHYDRATE DIACID REGULATOR"/>
    <property type="match status" value="1"/>
</dbReference>
<dbReference type="AlphaFoldDB" id="A0A917XEC4"/>
<proteinExistence type="predicted"/>
<reference evidence="3" key="2">
    <citation type="submission" date="2020-09" db="EMBL/GenBank/DDBJ databases">
        <authorList>
            <person name="Sun Q."/>
            <person name="Zhou Y."/>
        </authorList>
    </citation>
    <scope>NUCLEOTIDE SEQUENCE</scope>
    <source>
        <strain evidence="3">CGMCC 4.7110</strain>
    </source>
</reference>
<dbReference type="Proteomes" id="UP000653411">
    <property type="component" value="Unassembled WGS sequence"/>
</dbReference>
<feature type="domain" description="PucR C-terminal helix-turn-helix" evidence="1">
    <location>
        <begin position="325"/>
        <end position="381"/>
    </location>
</feature>
<accession>A0A917XEC4</accession>
<dbReference type="Pfam" id="PF14361">
    <property type="entry name" value="RsbRD_N"/>
    <property type="match status" value="1"/>
</dbReference>
<dbReference type="EMBL" id="BMML01000009">
    <property type="protein sequence ID" value="GGN15636.1"/>
    <property type="molecule type" value="Genomic_DNA"/>
</dbReference>
<dbReference type="Pfam" id="PF13556">
    <property type="entry name" value="HTH_30"/>
    <property type="match status" value="1"/>
</dbReference>
<protein>
    <recommendedName>
        <fullName evidence="5">PucR C-terminal helix-turn-helix domain-containing protein</fullName>
    </recommendedName>
</protein>
<sequence length="400" mass="43967">MNAHPPSDAGTAGGELRRVLERFDVGVVVRRMEDGFGRLPAYTGFEWPVDRTAVVRWNVELVLRWMVNGIPPDSYLRSELHEFLRARAAAGQPIEDSILVYRRGARMFWEALLDLADDEDRAVLVAEWGTVWGCLEDYLDMVVDVFARAYADQQDAPSTAGDRRARALFDRLCARLPVTIEDRDRAARLGFELAEPYHPFTARLAGATVAGHAELASRLRTAGALAFTEGVRVTGLTPPGFGWAAFLEDGRLILAQDPPVARDRLGAAADGLRALVAIAARSGRRGRIRADDYLPELLLADSPEASDRIVRRVFGPLERAEAVDLADTLRCLAVHGFDSTTAAAALPVHRNTLLYRVGRIEKLTGLSLKDQRDRTLVLLAVTWESVAPAVRSAPGRPDTT</sequence>
<dbReference type="InterPro" id="IPR025751">
    <property type="entry name" value="RsbRD_N_dom"/>
</dbReference>
<reference evidence="3" key="1">
    <citation type="journal article" date="2014" name="Int. J. Syst. Evol. Microbiol.">
        <title>Complete genome sequence of Corynebacterium casei LMG S-19264T (=DSM 44701T), isolated from a smear-ripened cheese.</title>
        <authorList>
            <consortium name="US DOE Joint Genome Institute (JGI-PGF)"/>
            <person name="Walter F."/>
            <person name="Albersmeier A."/>
            <person name="Kalinowski J."/>
            <person name="Ruckert C."/>
        </authorList>
    </citation>
    <scope>NUCLEOTIDE SEQUENCE</scope>
    <source>
        <strain evidence="3">CGMCC 4.7110</strain>
    </source>
</reference>
<dbReference type="InterPro" id="IPR051448">
    <property type="entry name" value="CdaR-like_regulators"/>
</dbReference>
<gene>
    <name evidence="3" type="ORF">GCM10011578_043730</name>
</gene>
<keyword evidence="4" id="KW-1185">Reference proteome</keyword>
<evidence type="ECO:0000259" key="2">
    <source>
        <dbReference type="Pfam" id="PF14361"/>
    </source>
</evidence>
<evidence type="ECO:0000313" key="3">
    <source>
        <dbReference type="EMBL" id="GGN15636.1"/>
    </source>
</evidence>
<dbReference type="InterPro" id="IPR025736">
    <property type="entry name" value="PucR_C-HTH_dom"/>
</dbReference>
<name>A0A917XEC4_9ACTN</name>
<evidence type="ECO:0000313" key="4">
    <source>
        <dbReference type="Proteomes" id="UP000653411"/>
    </source>
</evidence>
<feature type="domain" description="RsbT co-antagonist protein RsbRD N-terminal" evidence="2">
    <location>
        <begin position="52"/>
        <end position="161"/>
    </location>
</feature>
<comment type="caution">
    <text evidence="3">The sequence shown here is derived from an EMBL/GenBank/DDBJ whole genome shotgun (WGS) entry which is preliminary data.</text>
</comment>
<evidence type="ECO:0000259" key="1">
    <source>
        <dbReference type="Pfam" id="PF13556"/>
    </source>
</evidence>